<dbReference type="SUPFAM" id="SSF57701">
    <property type="entry name" value="Zn2/Cys6 DNA-binding domain"/>
    <property type="match status" value="2"/>
</dbReference>
<dbReference type="PROSITE" id="PS00463">
    <property type="entry name" value="ZN2_CY6_FUNGAL_1"/>
    <property type="match status" value="2"/>
</dbReference>
<evidence type="ECO:0000313" key="5">
    <source>
        <dbReference type="EMBL" id="EKX33163.1"/>
    </source>
</evidence>
<dbReference type="InterPro" id="IPR050335">
    <property type="entry name" value="ERT1_acuK_gluconeogen_tf"/>
</dbReference>
<feature type="domain" description="Zn(2)-C6 fungal-type" evidence="4">
    <location>
        <begin position="159"/>
        <end position="188"/>
    </location>
</feature>
<dbReference type="PROSITE" id="PS50048">
    <property type="entry name" value="ZN2_CY6_FUNGAL_2"/>
    <property type="match status" value="3"/>
</dbReference>
<dbReference type="GeneID" id="17289905"/>
<evidence type="ECO:0000256" key="1">
    <source>
        <dbReference type="ARBA" id="ARBA00022723"/>
    </source>
</evidence>
<dbReference type="PANTHER" id="PTHR47659:SF7">
    <property type="entry name" value="FUNGAL TRANSCRIPTIONAL REGULATORY PROTEIN, N-TERMINAL DOMAIN-CONTAINING PROTEIN"/>
    <property type="match status" value="1"/>
</dbReference>
<dbReference type="EMBL" id="JH993153">
    <property type="protein sequence ID" value="EKX33163.1"/>
    <property type="molecule type" value="Genomic_DNA"/>
</dbReference>
<dbReference type="Proteomes" id="UP000011087">
    <property type="component" value="Unassembled WGS sequence"/>
</dbReference>
<feature type="domain" description="Zn(2)-C6 fungal-type" evidence="4">
    <location>
        <begin position="27"/>
        <end position="56"/>
    </location>
</feature>
<dbReference type="GO" id="GO:0008270">
    <property type="term" value="F:zinc ion binding"/>
    <property type="evidence" value="ECO:0007669"/>
    <property type="project" value="InterPro"/>
</dbReference>
<dbReference type="PANTHER" id="PTHR47659">
    <property type="entry name" value="ZN(II)2CYS6 TRANSCRIPTION FACTOR (EUROFUNG)-RELATED"/>
    <property type="match status" value="1"/>
</dbReference>
<protein>
    <recommendedName>
        <fullName evidence="4">Zn(2)-C6 fungal-type domain-containing protein</fullName>
    </recommendedName>
</protein>
<sequence>MPFLPLTSSLPAWPPVSRPAPPRALAACLRCKIGKLKCDDTRPCTRCQRQGCGSTCLAYGSKSVEDLRRGSSAMVCGEKQRSCEGCGRRKIRCSKGRPCSHCGVRNLLHACRDCLGGITAISVMARWEGSPAPLPGYGAEGPPEDASLWRPRRKQVGRACLRCRLSKVGCDDSRPCSRCARAAQTCSEPPRGGVQRSGRASSRWMSKQPRQVEEEETLGCLLEGAEYWADEAAWGDVMGLGESHSWLQPLDQDAGMEEASGERAHLKSQEDDVYSMLLLSEEGA</sequence>
<organism evidence="5">
    <name type="scientific">Guillardia theta (strain CCMP2712)</name>
    <name type="common">Cryptophyte</name>
    <dbReference type="NCBI Taxonomy" id="905079"/>
    <lineage>
        <taxon>Eukaryota</taxon>
        <taxon>Cryptophyceae</taxon>
        <taxon>Pyrenomonadales</taxon>
        <taxon>Geminigeraceae</taxon>
        <taxon>Guillardia</taxon>
    </lineage>
</organism>
<dbReference type="InterPro" id="IPR036864">
    <property type="entry name" value="Zn2-C6_fun-type_DNA-bd_sf"/>
</dbReference>
<dbReference type="SMART" id="SM00066">
    <property type="entry name" value="GAL4"/>
    <property type="match status" value="3"/>
</dbReference>
<feature type="domain" description="Zn(2)-C6 fungal-type" evidence="4">
    <location>
        <begin position="82"/>
        <end position="113"/>
    </location>
</feature>
<dbReference type="PaxDb" id="55529-EKX33163"/>
<feature type="region of interest" description="Disordered" evidence="3">
    <location>
        <begin position="187"/>
        <end position="210"/>
    </location>
</feature>
<name>L1IAA4_GUITC</name>
<feature type="compositionally biased region" description="Polar residues" evidence="3">
    <location>
        <begin position="198"/>
        <end position="209"/>
    </location>
</feature>
<evidence type="ECO:0000256" key="2">
    <source>
        <dbReference type="ARBA" id="ARBA00023242"/>
    </source>
</evidence>
<dbReference type="Pfam" id="PF00172">
    <property type="entry name" value="Zn_clus"/>
    <property type="match status" value="2"/>
</dbReference>
<evidence type="ECO:0000259" key="4">
    <source>
        <dbReference type="PROSITE" id="PS50048"/>
    </source>
</evidence>
<proteinExistence type="predicted"/>
<feature type="region of interest" description="Disordered" evidence="3">
    <location>
        <begin position="248"/>
        <end position="268"/>
    </location>
</feature>
<evidence type="ECO:0000313" key="7">
    <source>
        <dbReference type="Proteomes" id="UP000011087"/>
    </source>
</evidence>
<dbReference type="GO" id="GO:0000981">
    <property type="term" value="F:DNA-binding transcription factor activity, RNA polymerase II-specific"/>
    <property type="evidence" value="ECO:0007669"/>
    <property type="project" value="InterPro"/>
</dbReference>
<evidence type="ECO:0000313" key="6">
    <source>
        <dbReference type="EnsemblProtists" id="EKX33163"/>
    </source>
</evidence>
<reference evidence="7" key="2">
    <citation type="submission" date="2012-11" db="EMBL/GenBank/DDBJ databases">
        <authorList>
            <person name="Kuo A."/>
            <person name="Curtis B.A."/>
            <person name="Tanifuji G."/>
            <person name="Burki F."/>
            <person name="Gruber A."/>
            <person name="Irimia M."/>
            <person name="Maruyama S."/>
            <person name="Arias M.C."/>
            <person name="Ball S.G."/>
            <person name="Gile G.H."/>
            <person name="Hirakawa Y."/>
            <person name="Hopkins J.F."/>
            <person name="Rensing S.A."/>
            <person name="Schmutz J."/>
            <person name="Symeonidi A."/>
            <person name="Elias M."/>
            <person name="Eveleigh R.J."/>
            <person name="Herman E.K."/>
            <person name="Klute M.J."/>
            <person name="Nakayama T."/>
            <person name="Obornik M."/>
            <person name="Reyes-Prieto A."/>
            <person name="Armbrust E.V."/>
            <person name="Aves S.J."/>
            <person name="Beiko R.G."/>
            <person name="Coutinho P."/>
            <person name="Dacks J.B."/>
            <person name="Durnford D.G."/>
            <person name="Fast N.M."/>
            <person name="Green B.R."/>
            <person name="Grisdale C."/>
            <person name="Hempe F."/>
            <person name="Henrissat B."/>
            <person name="Hoppner M.P."/>
            <person name="Ishida K.-I."/>
            <person name="Kim E."/>
            <person name="Koreny L."/>
            <person name="Kroth P.G."/>
            <person name="Liu Y."/>
            <person name="Malik S.-B."/>
            <person name="Maier U.G."/>
            <person name="McRose D."/>
            <person name="Mock T."/>
            <person name="Neilson J.A."/>
            <person name="Onodera N.T."/>
            <person name="Poole A.M."/>
            <person name="Pritham E.J."/>
            <person name="Richards T.A."/>
            <person name="Rocap G."/>
            <person name="Roy S.W."/>
            <person name="Sarai C."/>
            <person name="Schaack S."/>
            <person name="Shirato S."/>
            <person name="Slamovits C.H."/>
            <person name="Spencer D.F."/>
            <person name="Suzuki S."/>
            <person name="Worden A.Z."/>
            <person name="Zauner S."/>
            <person name="Barry K."/>
            <person name="Bell C."/>
            <person name="Bharti A.K."/>
            <person name="Crow J.A."/>
            <person name="Grimwood J."/>
            <person name="Kramer R."/>
            <person name="Lindquist E."/>
            <person name="Lucas S."/>
            <person name="Salamov A."/>
            <person name="McFadden G.I."/>
            <person name="Lane C.E."/>
            <person name="Keeling P.J."/>
            <person name="Gray M.W."/>
            <person name="Grigoriev I.V."/>
            <person name="Archibald J.M."/>
        </authorList>
    </citation>
    <scope>NUCLEOTIDE SEQUENCE</scope>
    <source>
        <strain evidence="7">CCMP2712</strain>
    </source>
</reference>
<gene>
    <name evidence="5" type="ORF">GUITHDRAFT_120644</name>
</gene>
<keyword evidence="7" id="KW-1185">Reference proteome</keyword>
<reference evidence="5 7" key="1">
    <citation type="journal article" date="2012" name="Nature">
        <title>Algal genomes reveal evolutionary mosaicism and the fate of nucleomorphs.</title>
        <authorList>
            <consortium name="DOE Joint Genome Institute"/>
            <person name="Curtis B.A."/>
            <person name="Tanifuji G."/>
            <person name="Burki F."/>
            <person name="Gruber A."/>
            <person name="Irimia M."/>
            <person name="Maruyama S."/>
            <person name="Arias M.C."/>
            <person name="Ball S.G."/>
            <person name="Gile G.H."/>
            <person name="Hirakawa Y."/>
            <person name="Hopkins J.F."/>
            <person name="Kuo A."/>
            <person name="Rensing S.A."/>
            <person name="Schmutz J."/>
            <person name="Symeonidi A."/>
            <person name="Elias M."/>
            <person name="Eveleigh R.J."/>
            <person name="Herman E.K."/>
            <person name="Klute M.J."/>
            <person name="Nakayama T."/>
            <person name="Obornik M."/>
            <person name="Reyes-Prieto A."/>
            <person name="Armbrust E.V."/>
            <person name="Aves S.J."/>
            <person name="Beiko R.G."/>
            <person name="Coutinho P."/>
            <person name="Dacks J.B."/>
            <person name="Durnford D.G."/>
            <person name="Fast N.M."/>
            <person name="Green B.R."/>
            <person name="Grisdale C.J."/>
            <person name="Hempel F."/>
            <person name="Henrissat B."/>
            <person name="Hoppner M.P."/>
            <person name="Ishida K."/>
            <person name="Kim E."/>
            <person name="Koreny L."/>
            <person name="Kroth P.G."/>
            <person name="Liu Y."/>
            <person name="Malik S.B."/>
            <person name="Maier U.G."/>
            <person name="McRose D."/>
            <person name="Mock T."/>
            <person name="Neilson J.A."/>
            <person name="Onodera N.T."/>
            <person name="Poole A.M."/>
            <person name="Pritham E.J."/>
            <person name="Richards T.A."/>
            <person name="Rocap G."/>
            <person name="Roy S.W."/>
            <person name="Sarai C."/>
            <person name="Schaack S."/>
            <person name="Shirato S."/>
            <person name="Slamovits C.H."/>
            <person name="Spencer D.F."/>
            <person name="Suzuki S."/>
            <person name="Worden A.Z."/>
            <person name="Zauner S."/>
            <person name="Barry K."/>
            <person name="Bell C."/>
            <person name="Bharti A.K."/>
            <person name="Crow J.A."/>
            <person name="Grimwood J."/>
            <person name="Kramer R."/>
            <person name="Lindquist E."/>
            <person name="Lucas S."/>
            <person name="Salamov A."/>
            <person name="McFadden G.I."/>
            <person name="Lane C.E."/>
            <person name="Keeling P.J."/>
            <person name="Gray M.W."/>
            <person name="Grigoriev I.V."/>
            <person name="Archibald J.M."/>
        </authorList>
    </citation>
    <scope>NUCLEOTIDE SEQUENCE</scope>
    <source>
        <strain evidence="5 7">CCMP2712</strain>
    </source>
</reference>
<evidence type="ECO:0000256" key="3">
    <source>
        <dbReference type="SAM" id="MobiDB-lite"/>
    </source>
</evidence>
<keyword evidence="2" id="KW-0539">Nucleus</keyword>
<dbReference type="RefSeq" id="XP_005820143.1">
    <property type="nucleotide sequence ID" value="XM_005820086.1"/>
</dbReference>
<reference evidence="6" key="3">
    <citation type="submission" date="2015-06" db="UniProtKB">
        <authorList>
            <consortium name="EnsemblProtists"/>
        </authorList>
    </citation>
    <scope>IDENTIFICATION</scope>
</reference>
<dbReference type="AlphaFoldDB" id="L1IAA4"/>
<keyword evidence="1" id="KW-0479">Metal-binding</keyword>
<dbReference type="OrthoDB" id="65716at2759"/>
<accession>L1IAA4</accession>
<dbReference type="KEGG" id="gtt:GUITHDRAFT_120644"/>
<dbReference type="InterPro" id="IPR001138">
    <property type="entry name" value="Zn2Cys6_DnaBD"/>
</dbReference>
<dbReference type="HOGENOM" id="CLU_981580_0_0_1"/>
<dbReference type="CDD" id="cd00067">
    <property type="entry name" value="GAL4"/>
    <property type="match status" value="1"/>
</dbReference>
<dbReference type="Gene3D" id="4.10.240.10">
    <property type="entry name" value="Zn(2)-C6 fungal-type DNA-binding domain"/>
    <property type="match status" value="2"/>
</dbReference>
<dbReference type="EnsemblProtists" id="EKX33163">
    <property type="protein sequence ID" value="EKX33163"/>
    <property type="gene ID" value="GUITHDRAFT_120644"/>
</dbReference>